<dbReference type="AlphaFoldDB" id="A0A2G5HAS5"/>
<feature type="compositionally biased region" description="Low complexity" evidence="1">
    <location>
        <begin position="256"/>
        <end position="267"/>
    </location>
</feature>
<feature type="compositionally biased region" description="Polar residues" evidence="1">
    <location>
        <begin position="16"/>
        <end position="25"/>
    </location>
</feature>
<feature type="region of interest" description="Disordered" evidence="1">
    <location>
        <begin position="536"/>
        <end position="560"/>
    </location>
</feature>
<name>A0A2G5HAS5_CERBT</name>
<dbReference type="Proteomes" id="UP000230605">
    <property type="component" value="Chromosome 5"/>
</dbReference>
<feature type="region of interest" description="Disordered" evidence="1">
    <location>
        <begin position="1"/>
        <end position="86"/>
    </location>
</feature>
<comment type="caution">
    <text evidence="2">The sequence shown here is derived from an EMBL/GenBank/DDBJ whole genome shotgun (WGS) entry which is preliminary data.</text>
</comment>
<dbReference type="OrthoDB" id="3644827at2759"/>
<accession>A0A2G5HAS5</accession>
<feature type="compositionally biased region" description="Basic residues" evidence="1">
    <location>
        <begin position="548"/>
        <end position="560"/>
    </location>
</feature>
<dbReference type="EMBL" id="LKMD01000108">
    <property type="protein sequence ID" value="PIA89637.1"/>
    <property type="molecule type" value="Genomic_DNA"/>
</dbReference>
<feature type="compositionally biased region" description="Polar residues" evidence="1">
    <location>
        <begin position="318"/>
        <end position="327"/>
    </location>
</feature>
<reference evidence="2 3" key="1">
    <citation type="submission" date="2015-10" db="EMBL/GenBank/DDBJ databases">
        <title>The cercosporin biosynthetic gene cluster was horizontally transferred to several fungal lineages and shown to be expanded in Cercospora beticola based on microsynteny with recipient genomes.</title>
        <authorList>
            <person name="De Jonge R."/>
            <person name="Ebert M.K."/>
            <person name="Suttle J.C."/>
            <person name="Jurick Ii W.M."/>
            <person name="Secor G.A."/>
            <person name="Thomma B.P."/>
            <person name="Van De Peer Y."/>
            <person name="Bolton M.D."/>
        </authorList>
    </citation>
    <scope>NUCLEOTIDE SEQUENCE [LARGE SCALE GENOMIC DNA]</scope>
    <source>
        <strain evidence="2 3">09-40</strain>
    </source>
</reference>
<feature type="compositionally biased region" description="Polar residues" evidence="1">
    <location>
        <begin position="35"/>
        <end position="54"/>
    </location>
</feature>
<evidence type="ECO:0000256" key="1">
    <source>
        <dbReference type="SAM" id="MobiDB-lite"/>
    </source>
</evidence>
<organism evidence="2 3">
    <name type="scientific">Cercospora beticola</name>
    <name type="common">Sugarbeet leaf spot fungus</name>
    <dbReference type="NCBI Taxonomy" id="122368"/>
    <lineage>
        <taxon>Eukaryota</taxon>
        <taxon>Fungi</taxon>
        <taxon>Dikarya</taxon>
        <taxon>Ascomycota</taxon>
        <taxon>Pezizomycotina</taxon>
        <taxon>Dothideomycetes</taxon>
        <taxon>Dothideomycetidae</taxon>
        <taxon>Mycosphaerellales</taxon>
        <taxon>Mycosphaerellaceae</taxon>
        <taxon>Cercospora</taxon>
    </lineage>
</organism>
<protein>
    <submittedName>
        <fullName evidence="2">Uncharacterized protein</fullName>
    </submittedName>
</protein>
<evidence type="ECO:0000313" key="3">
    <source>
        <dbReference type="Proteomes" id="UP000230605"/>
    </source>
</evidence>
<feature type="region of interest" description="Disordered" evidence="1">
    <location>
        <begin position="248"/>
        <end position="330"/>
    </location>
</feature>
<proteinExistence type="predicted"/>
<feature type="compositionally biased region" description="Polar residues" evidence="1">
    <location>
        <begin position="274"/>
        <end position="283"/>
    </location>
</feature>
<evidence type="ECO:0000313" key="2">
    <source>
        <dbReference type="EMBL" id="PIA89637.1"/>
    </source>
</evidence>
<sequence>MAPTSEDSDLFLTASRAKNSSSSFQIRREGATATKRLQQRSPRICSSSFSNIPENSRLPPLRLQGAGARRSRHSRKLSTLEPSSAKDMYSYQQNDLTGQLVYSGHTSAPRPGSQNPLYPEPFDQAQDRSTQTHRNDSFIEPPTPFRDTFLNGTATTQSRVYSPSLSYMPGPNPSLNIYQPPSAYDTFYEDRENVLRSPARFAPYEDASYRPSDQYSLPPYREIRAPHHHYQNRPQDRRAGELDVEDWNSPSYFQQSPYRDSSAPSSSHTRHASNHSCSSQKSPSDAPLCQPGTDQDDDPDCRIIQQRKVIKPRPQMTPPATDSAHSSPRTKKANGLYYSHFVEAEAAAFSRARSLLHDDDWPEVKANPAEHVLKLLSAFKGDYAKQPEQFALPKASDKSRWIAYQDGHVEKMDKYDDRTLEAACWVLLKHLIEAHELGMKALRYHKVENNIKCSDHVDLVASAIRKYAVIRYDVVRLQRLDELVCCTTSAVSRKIANFRGNWNKTERENENKQNAEAHGIKYVPVLGDKKKRTFASALGDGSGAPAVKKSRGKKKVGNDE</sequence>
<gene>
    <name evidence="2" type="ORF">CB0940_07255</name>
</gene>
<feature type="region of interest" description="Disordered" evidence="1">
    <location>
        <begin position="101"/>
        <end position="150"/>
    </location>
</feature>